<dbReference type="SMART" id="SM00261">
    <property type="entry name" value="FU"/>
    <property type="match status" value="10"/>
</dbReference>
<dbReference type="AlphaFoldDB" id="A0AAW0CLP5"/>
<protein>
    <submittedName>
        <fullName evidence="2">Insulin-like growth factor binding protein</fullName>
    </submittedName>
</protein>
<keyword evidence="3" id="KW-1185">Reference proteome</keyword>
<proteinExistence type="predicted"/>
<evidence type="ECO:0000259" key="1">
    <source>
        <dbReference type="Pfam" id="PF21671"/>
    </source>
</evidence>
<gene>
    <name evidence="2" type="ORF">R3P38DRAFT_2514718</name>
</gene>
<dbReference type="EMBL" id="JAWWNJ010000016">
    <property type="protein sequence ID" value="KAK7039422.1"/>
    <property type="molecule type" value="Genomic_DNA"/>
</dbReference>
<dbReference type="CDD" id="cd00064">
    <property type="entry name" value="FU"/>
    <property type="match status" value="2"/>
</dbReference>
<evidence type="ECO:0000313" key="3">
    <source>
        <dbReference type="Proteomes" id="UP001362999"/>
    </source>
</evidence>
<dbReference type="Gene3D" id="2.10.220.10">
    <property type="entry name" value="Hormone Receptor, Insulin-like Growth Factor Receptor 1, Chain A, domain 2"/>
    <property type="match status" value="5"/>
</dbReference>
<dbReference type="Pfam" id="PF21671">
    <property type="entry name" value="CPL1-like"/>
    <property type="match status" value="1"/>
</dbReference>
<dbReference type="Proteomes" id="UP001362999">
    <property type="component" value="Unassembled WGS sequence"/>
</dbReference>
<dbReference type="InterPro" id="IPR006212">
    <property type="entry name" value="Furin_repeat"/>
</dbReference>
<dbReference type="InterPro" id="IPR048661">
    <property type="entry name" value="CPL1-like"/>
</dbReference>
<reference evidence="2 3" key="1">
    <citation type="journal article" date="2024" name="J Genomics">
        <title>Draft genome sequencing and assembly of Favolaschia claudopus CIRM-BRFM 2984 isolated from oak limbs.</title>
        <authorList>
            <person name="Navarro D."/>
            <person name="Drula E."/>
            <person name="Chaduli D."/>
            <person name="Cazenave R."/>
            <person name="Ahrendt S."/>
            <person name="Wang J."/>
            <person name="Lipzen A."/>
            <person name="Daum C."/>
            <person name="Barry K."/>
            <person name="Grigoriev I.V."/>
            <person name="Favel A."/>
            <person name="Rosso M.N."/>
            <person name="Martin F."/>
        </authorList>
    </citation>
    <scope>NUCLEOTIDE SEQUENCE [LARGE SCALE GENOMIC DNA]</scope>
    <source>
        <strain evidence="2 3">CIRM-BRFM 2984</strain>
    </source>
</reference>
<evidence type="ECO:0000313" key="2">
    <source>
        <dbReference type="EMBL" id="KAK7039422.1"/>
    </source>
</evidence>
<sequence length="665" mass="66687">CPDGKFKNGGSCIEGCPAGTFPIPPSEYYECDASCATCSGPGPNQCKTCRADGDYVLGNGHCNVVCPAGKYKGLQGDCLACNSACATCDGSATTCTSCAPGQSLSGSTCACPNSQYRNAVGDCSTCDSSCTACAESPSTCSACAFGFSLSGSSCQPCVDGSYPSAPGVCSTCGSGCTACVGSASQCTSCALGYAFDATTSSCTPCPEGTYGSSAGVCATCPTGTKSQNGGCVPCPAGTYGSNPGVCSACDSLCATCDGAGPNKCKPCPNPYCRYCSDSDPNVCISCSAGSLSPSPGVCICPANRYYTGTACAACNSRCATCAGGSSTSCLSCFPGMSFVQNGPASTTGSCQCPSNQFFTGSGCADCHPTCKTCSASGSSSCLTCDPPFQVKGGICGCPDGQYRNGNICSPCSPHCTTCDGPEYNQCLTCPDGGPPNSLNSCDRGGSPPPRRKRNYAIGGSCGSCHGSCATCSGPASTDCLSCAPPSKLTADGQCADSCPPRTTPDTSGSACVNCDASCASCSGTSSDECTSCSLDATLCGGKCVPGPLCPSPRPSPDRRAYRSGECPRGLTPCAVPGRSFRSWECVDTRNDLESCGGCSFSGLNKAETTGQDCTALPGVADVSCLHGRCTVMKCMPGYDIHHNRTQCVESPRWLHLEARMTDGGL</sequence>
<dbReference type="SUPFAM" id="SSF57184">
    <property type="entry name" value="Growth factor receptor domain"/>
    <property type="match status" value="4"/>
</dbReference>
<feature type="domain" description="Protein CPL1-like" evidence="1">
    <location>
        <begin position="583"/>
        <end position="648"/>
    </location>
</feature>
<name>A0AAW0CLP5_9AGAR</name>
<dbReference type="PANTHER" id="PTHR15332:SF175">
    <property type="entry name" value="PROPROTEIN CONVERTASE SUBTILISIN_KEXIN TYPE 5-LIKE"/>
    <property type="match status" value="1"/>
</dbReference>
<feature type="non-terminal residue" evidence="2">
    <location>
        <position position="1"/>
    </location>
</feature>
<dbReference type="InterPro" id="IPR009030">
    <property type="entry name" value="Growth_fac_rcpt_cys_sf"/>
</dbReference>
<dbReference type="SMART" id="SM01411">
    <property type="entry name" value="Ephrin_rec_like"/>
    <property type="match status" value="2"/>
</dbReference>
<comment type="caution">
    <text evidence="2">The sequence shown here is derived from an EMBL/GenBank/DDBJ whole genome shotgun (WGS) entry which is preliminary data.</text>
</comment>
<accession>A0AAW0CLP5</accession>
<organism evidence="2 3">
    <name type="scientific">Favolaschia claudopus</name>
    <dbReference type="NCBI Taxonomy" id="2862362"/>
    <lineage>
        <taxon>Eukaryota</taxon>
        <taxon>Fungi</taxon>
        <taxon>Dikarya</taxon>
        <taxon>Basidiomycota</taxon>
        <taxon>Agaricomycotina</taxon>
        <taxon>Agaricomycetes</taxon>
        <taxon>Agaricomycetidae</taxon>
        <taxon>Agaricales</taxon>
        <taxon>Marasmiineae</taxon>
        <taxon>Mycenaceae</taxon>
        <taxon>Favolaschia</taxon>
    </lineage>
</organism>
<dbReference type="PANTHER" id="PTHR15332">
    <property type="entry name" value="PROPROTEIN CONVERTASE SUBTILISIN_KEXIN TYPE 5-LIKE"/>
    <property type="match status" value="1"/>
</dbReference>